<evidence type="ECO:0000256" key="7">
    <source>
        <dbReference type="SAM" id="MobiDB-lite"/>
    </source>
</evidence>
<dbReference type="PANTHER" id="PTHR43739:SF2">
    <property type="entry name" value="OLIGOXYLOGLUCAN-REDUCING END-SPECIFIC XYLOGLUCANASE-RELATED"/>
    <property type="match status" value="1"/>
</dbReference>
<evidence type="ECO:0000256" key="6">
    <source>
        <dbReference type="ARBA" id="ARBA00037986"/>
    </source>
</evidence>
<dbReference type="CDD" id="cd15482">
    <property type="entry name" value="Sialidase_non-viral"/>
    <property type="match status" value="1"/>
</dbReference>
<evidence type="ECO:0000256" key="1">
    <source>
        <dbReference type="ARBA" id="ARBA00022729"/>
    </source>
</evidence>
<dbReference type="InterPro" id="IPR006311">
    <property type="entry name" value="TAT_signal"/>
</dbReference>
<dbReference type="Proteomes" id="UP000007967">
    <property type="component" value="Chromosome"/>
</dbReference>
<dbReference type="InterPro" id="IPR015943">
    <property type="entry name" value="WD40/YVTN_repeat-like_dom_sf"/>
</dbReference>
<evidence type="ECO:0000313" key="9">
    <source>
        <dbReference type="EMBL" id="ADB30924.1"/>
    </source>
</evidence>
<evidence type="ECO:0000256" key="4">
    <source>
        <dbReference type="ARBA" id="ARBA00023295"/>
    </source>
</evidence>
<sequence>MTLRRRHFLALGAGAAAVAAVPGPAGATGQHGVAGQDEAAGQQGRGGRYRWRNVEIVGGGFVTGIVHHPKRRGLVYVRTDIGGAARLDPRTRRWVQLLEWVGFEDWSLTGVESLALDPRDPSRLYLAVGTYTNDWSPINGAILRSSDQGRTFRRTDLPFKLGGNEPGRSMGERLAVDPRDGRVLYFGTRNQGLWRSADRGETWARVDSFPTAGTAGLGLGFVFFDPRGSRPGRPTRTIYVGSTDRNDPVWRSDDAGRSWSPLVGQPTGLLPHHGELAPDGHLYLTYGDLPGPYEMYDGAVHKLDLATGRWTDITPLRPNTGGEAGFGYAGLAVDPRRPGTVMVATMSRWGPVDDVFRTVDAGATWHSIGERIVLDTSGAPYLDFHGTPKLGWMIGDISIDPFDSDKVLYVTGATIFGTDDVTNAEAGRSTHWSVRAQGLEETAVLDLISPPWGPPLISALGDIGVYRHDRLDVVPPDGQASNPVSGTSPSLDYAARSEGFVVRVAYGESLQRGAYSTDAGKSWQPFAGEPAGSTQPGKIVVSTDARTIVWVPGDVVPHYSRDRGASWSPVTGLPQQVAVVADRVDASLFYAFDPATGTAYRSLDGGRSFLPTATGLPVGGGKLETVLDRVGDCWLAAGAGGLHRSVDRGLSYQQMTTIQEALTVGFGKAARGRREMAVYTSGKVDGVWGIFRSDDSGGRWVRVNDDRHQYASTNDAITGDPRVFGRVYVSTNGLGIPYGEPV</sequence>
<comment type="similarity">
    <text evidence="6">Belongs to the glycosyl hydrolase 74 family.</text>
</comment>
<dbReference type="EMBL" id="CP001736">
    <property type="protein sequence ID" value="ADB30924.1"/>
    <property type="molecule type" value="Genomic_DNA"/>
</dbReference>
<keyword evidence="1 8" id="KW-0732">Signal</keyword>
<dbReference type="HOGENOM" id="CLU_004180_1_0_11"/>
<dbReference type="KEGG" id="kfl:Kfla_1830"/>
<keyword evidence="3" id="KW-0119">Carbohydrate metabolism</keyword>
<evidence type="ECO:0000313" key="10">
    <source>
        <dbReference type="Proteomes" id="UP000007967"/>
    </source>
</evidence>
<dbReference type="CAZy" id="GH74">
    <property type="family name" value="Glycoside Hydrolase Family 74"/>
</dbReference>
<feature type="signal peptide" evidence="8">
    <location>
        <begin position="1"/>
        <end position="27"/>
    </location>
</feature>
<dbReference type="PANTHER" id="PTHR43739">
    <property type="entry name" value="XYLOGLUCANASE (EUROFUNG)"/>
    <property type="match status" value="1"/>
</dbReference>
<dbReference type="GO" id="GO:0000272">
    <property type="term" value="P:polysaccharide catabolic process"/>
    <property type="evidence" value="ECO:0007669"/>
    <property type="project" value="UniProtKB-KW"/>
</dbReference>
<dbReference type="eggNOG" id="COG3391">
    <property type="taxonomic scope" value="Bacteria"/>
</dbReference>
<dbReference type="Gene3D" id="2.130.10.10">
    <property type="entry name" value="YVTN repeat-like/Quinoprotein amine dehydrogenase"/>
    <property type="match status" value="2"/>
</dbReference>
<reference evidence="10" key="1">
    <citation type="submission" date="2009-09" db="EMBL/GenBank/DDBJ databases">
        <title>The complete genome of Kribbella flavida DSM 17836.</title>
        <authorList>
            <consortium name="US DOE Joint Genome Institute (JGI-PGF)"/>
            <person name="Lucas S."/>
            <person name="Copeland A."/>
            <person name="Lapidus A."/>
            <person name="Glavina del Rio T."/>
            <person name="Dalin E."/>
            <person name="Tice H."/>
            <person name="Bruce D."/>
            <person name="Goodwin L."/>
            <person name="Pitluck S."/>
            <person name="Kyrpides N."/>
            <person name="Mavromatis K."/>
            <person name="Ivanova N."/>
            <person name="Saunders E."/>
            <person name="Brettin T."/>
            <person name="Detter J.C."/>
            <person name="Han C."/>
            <person name="Larimer F."/>
            <person name="Land M."/>
            <person name="Hauser L."/>
            <person name="Markowitz V."/>
            <person name="Cheng J.-F."/>
            <person name="Hugenholtz P."/>
            <person name="Woyke T."/>
            <person name="Wu D."/>
            <person name="Pukall R."/>
            <person name="Klenk H.-P."/>
            <person name="Eisen J.A."/>
        </authorList>
    </citation>
    <scope>NUCLEOTIDE SEQUENCE [LARGE SCALE GENOMIC DNA]</scope>
    <source>
        <strain evidence="10">DSM 17836 / JCM 10339 / NBRC 14399</strain>
    </source>
</reference>
<dbReference type="InterPro" id="IPR052025">
    <property type="entry name" value="Xyloglucanase_GH74"/>
</dbReference>
<organism evidence="9 10">
    <name type="scientific">Kribbella flavida (strain DSM 17836 / JCM 10339 / NBRC 14399)</name>
    <dbReference type="NCBI Taxonomy" id="479435"/>
    <lineage>
        <taxon>Bacteria</taxon>
        <taxon>Bacillati</taxon>
        <taxon>Actinomycetota</taxon>
        <taxon>Actinomycetes</taxon>
        <taxon>Propionibacteriales</taxon>
        <taxon>Kribbellaceae</taxon>
        <taxon>Kribbella</taxon>
    </lineage>
</organism>
<dbReference type="GO" id="GO:0010411">
    <property type="term" value="P:xyloglucan metabolic process"/>
    <property type="evidence" value="ECO:0007669"/>
    <property type="project" value="TreeGrafter"/>
</dbReference>
<dbReference type="SUPFAM" id="SSF110296">
    <property type="entry name" value="Oligoxyloglucan reducing end-specific cellobiohydrolase"/>
    <property type="match status" value="2"/>
</dbReference>
<dbReference type="STRING" id="479435.Kfla_1830"/>
<keyword evidence="2" id="KW-0378">Hydrolase</keyword>
<proteinExistence type="inferred from homology"/>
<feature type="region of interest" description="Disordered" evidence="7">
    <location>
        <begin position="25"/>
        <end position="45"/>
    </location>
</feature>
<accession>D2PPG2</accession>
<feature type="compositionally biased region" description="Low complexity" evidence="7">
    <location>
        <begin position="25"/>
        <end position="42"/>
    </location>
</feature>
<evidence type="ECO:0000256" key="8">
    <source>
        <dbReference type="SAM" id="SignalP"/>
    </source>
</evidence>
<name>D2PPG2_KRIFD</name>
<feature type="chain" id="PRO_5003033096" evidence="8">
    <location>
        <begin position="28"/>
        <end position="742"/>
    </location>
</feature>
<dbReference type="RefSeq" id="WP_012919480.1">
    <property type="nucleotide sequence ID" value="NC_013729.1"/>
</dbReference>
<dbReference type="AlphaFoldDB" id="D2PPG2"/>
<dbReference type="GO" id="GO:0016798">
    <property type="term" value="F:hydrolase activity, acting on glycosyl bonds"/>
    <property type="evidence" value="ECO:0007669"/>
    <property type="project" value="UniProtKB-KW"/>
</dbReference>
<keyword evidence="10" id="KW-1185">Reference proteome</keyword>
<evidence type="ECO:0000256" key="5">
    <source>
        <dbReference type="ARBA" id="ARBA00023326"/>
    </source>
</evidence>
<gene>
    <name evidence="9" type="ordered locus">Kfla_1830</name>
</gene>
<dbReference type="OrthoDB" id="9764804at2"/>
<reference evidence="9 10" key="2">
    <citation type="journal article" date="2010" name="Stand. Genomic Sci.">
        <title>Complete genome sequence of Kribbella flavida type strain (IFO 14399).</title>
        <authorList>
            <person name="Pukall R."/>
            <person name="Lapidus A."/>
            <person name="Glavina Del Rio T."/>
            <person name="Copeland A."/>
            <person name="Tice H."/>
            <person name="Cheng J.-F."/>
            <person name="Lucas S."/>
            <person name="Chen F."/>
            <person name="Nolan M."/>
            <person name="LaButti K."/>
            <person name="Pati A."/>
            <person name="Ivanova N."/>
            <person name="Mavrommatis K."/>
            <person name="Mikhailova N."/>
            <person name="Pitluck S."/>
            <person name="Bruce D."/>
            <person name="Goodwin L."/>
            <person name="Land M."/>
            <person name="Hauser L."/>
            <person name="Chang Y.-J."/>
            <person name="Jeffries C.D."/>
            <person name="Chen A."/>
            <person name="Palaniappan K."/>
            <person name="Chain P."/>
            <person name="Rohde M."/>
            <person name="Goeker M."/>
            <person name="Bristow J."/>
            <person name="Eisen J.A."/>
            <person name="Markowitz V."/>
            <person name="Hugenholtz P."/>
            <person name="Kyrpides N.C."/>
            <person name="Klenk H.-P."/>
            <person name="Brettin T."/>
        </authorList>
    </citation>
    <scope>NUCLEOTIDE SEQUENCE [LARGE SCALE GENOMIC DNA]</scope>
    <source>
        <strain evidence="10">DSM 17836 / JCM 10339 / NBRC 14399</strain>
    </source>
</reference>
<protein>
    <submittedName>
        <fullName evidence="9">Endo-1,4-beta-glucanase/xyloglucanase, putative, gly74A</fullName>
    </submittedName>
</protein>
<keyword evidence="5" id="KW-0624">Polysaccharide degradation</keyword>
<keyword evidence="4" id="KW-0326">Glycosidase</keyword>
<evidence type="ECO:0000256" key="3">
    <source>
        <dbReference type="ARBA" id="ARBA00023277"/>
    </source>
</evidence>
<dbReference type="PROSITE" id="PS51318">
    <property type="entry name" value="TAT"/>
    <property type="match status" value="1"/>
</dbReference>
<evidence type="ECO:0000256" key="2">
    <source>
        <dbReference type="ARBA" id="ARBA00022801"/>
    </source>
</evidence>